<dbReference type="RefSeq" id="WP_276235763.1">
    <property type="nucleotide sequence ID" value="NZ_CP119802.1"/>
</dbReference>
<evidence type="ECO:0000256" key="1">
    <source>
        <dbReference type="SAM" id="Phobius"/>
    </source>
</evidence>
<dbReference type="Proteomes" id="UP001596398">
    <property type="component" value="Unassembled WGS sequence"/>
</dbReference>
<protein>
    <submittedName>
        <fullName evidence="2">Uncharacterized protein</fullName>
    </submittedName>
</protein>
<reference evidence="2 3" key="1">
    <citation type="journal article" date="2019" name="Int. J. Syst. Evol. Microbiol.">
        <title>The Global Catalogue of Microorganisms (GCM) 10K type strain sequencing project: providing services to taxonomists for standard genome sequencing and annotation.</title>
        <authorList>
            <consortium name="The Broad Institute Genomics Platform"/>
            <consortium name="The Broad Institute Genome Sequencing Center for Infectious Disease"/>
            <person name="Wu L."/>
            <person name="Ma J."/>
        </authorList>
    </citation>
    <scope>NUCLEOTIDE SEQUENCE [LARGE SCALE GENOMIC DNA]</scope>
    <source>
        <strain evidence="2 3">DT85</strain>
    </source>
</reference>
<feature type="transmembrane region" description="Helical" evidence="1">
    <location>
        <begin position="35"/>
        <end position="61"/>
    </location>
</feature>
<keyword evidence="1" id="KW-0472">Membrane</keyword>
<dbReference type="GeneID" id="79266416"/>
<organism evidence="2 3">
    <name type="scientific">Halosegnis marinus</name>
    <dbReference type="NCBI Taxonomy" id="3034023"/>
    <lineage>
        <taxon>Archaea</taxon>
        <taxon>Methanobacteriati</taxon>
        <taxon>Methanobacteriota</taxon>
        <taxon>Stenosarchaea group</taxon>
        <taxon>Halobacteria</taxon>
        <taxon>Halobacteriales</taxon>
        <taxon>Natronomonadaceae</taxon>
        <taxon>Halosegnis</taxon>
    </lineage>
</organism>
<gene>
    <name evidence="2" type="ORF">ACFQJ4_05365</name>
</gene>
<dbReference type="EMBL" id="JBHTAP010000001">
    <property type="protein sequence ID" value="MFC7234747.1"/>
    <property type="molecule type" value="Genomic_DNA"/>
</dbReference>
<keyword evidence="3" id="KW-1185">Reference proteome</keyword>
<evidence type="ECO:0000313" key="3">
    <source>
        <dbReference type="Proteomes" id="UP001596398"/>
    </source>
</evidence>
<proteinExistence type="predicted"/>
<accession>A0ABD5ZN68</accession>
<evidence type="ECO:0000313" key="2">
    <source>
        <dbReference type="EMBL" id="MFC7234747.1"/>
    </source>
</evidence>
<keyword evidence="1" id="KW-0812">Transmembrane</keyword>
<comment type="caution">
    <text evidence="2">The sequence shown here is derived from an EMBL/GenBank/DDBJ whole genome shotgun (WGS) entry which is preliminary data.</text>
</comment>
<name>A0ABD5ZN68_9EURY</name>
<feature type="transmembrane region" description="Helical" evidence="1">
    <location>
        <begin position="7"/>
        <end position="29"/>
    </location>
</feature>
<dbReference type="AlphaFoldDB" id="A0ABD5ZN68"/>
<sequence>MTPDPDFALFVGGFVAALFVLAAGFLYLLGGGAGATLGLAGALAALGGVFLVLGLVGAGLLRLAG</sequence>
<keyword evidence="1" id="KW-1133">Transmembrane helix</keyword>